<feature type="non-terminal residue" evidence="2">
    <location>
        <position position="176"/>
    </location>
</feature>
<accession>A0A812QF10</accession>
<keyword evidence="3" id="KW-1185">Reference proteome</keyword>
<reference evidence="2" key="1">
    <citation type="submission" date="2021-02" db="EMBL/GenBank/DDBJ databases">
        <authorList>
            <person name="Dougan E. K."/>
            <person name="Rhodes N."/>
            <person name="Thang M."/>
            <person name="Chan C."/>
        </authorList>
    </citation>
    <scope>NUCLEOTIDE SEQUENCE</scope>
</reference>
<protein>
    <submittedName>
        <fullName evidence="2">Uncharacterized protein</fullName>
    </submittedName>
</protein>
<comment type="caution">
    <text evidence="2">The sequence shown here is derived from an EMBL/GenBank/DDBJ whole genome shotgun (WGS) entry which is preliminary data.</text>
</comment>
<name>A0A812QF10_SYMPI</name>
<organism evidence="2 3">
    <name type="scientific">Symbiodinium pilosum</name>
    <name type="common">Dinoflagellate</name>
    <dbReference type="NCBI Taxonomy" id="2952"/>
    <lineage>
        <taxon>Eukaryota</taxon>
        <taxon>Sar</taxon>
        <taxon>Alveolata</taxon>
        <taxon>Dinophyceae</taxon>
        <taxon>Suessiales</taxon>
        <taxon>Symbiodiniaceae</taxon>
        <taxon>Symbiodinium</taxon>
    </lineage>
</organism>
<sequence length="176" mass="19489">MLQGENVPGSVLILQKVIEELGADGEDVFHFYILFLLGFMSGLAGGRGSRFLDSKNAEGVISGIRMLQQLLTGTPRGIYWGFLTARAQSLCLPKDTAEDLVLVRMACLARITDEQSYVSLRSSWDALGYRERNILTEHFLADGISDRAFIFEFLPACVAWPYSPGTGCLCFQLPTR</sequence>
<evidence type="ECO:0000256" key="1">
    <source>
        <dbReference type="SAM" id="Phobius"/>
    </source>
</evidence>
<evidence type="ECO:0000313" key="3">
    <source>
        <dbReference type="Proteomes" id="UP000649617"/>
    </source>
</evidence>
<keyword evidence="1" id="KW-0812">Transmembrane</keyword>
<gene>
    <name evidence="2" type="ORF">SPIL2461_LOCUS9381</name>
</gene>
<keyword evidence="1" id="KW-1133">Transmembrane helix</keyword>
<evidence type="ECO:0000313" key="2">
    <source>
        <dbReference type="EMBL" id="CAE7384136.1"/>
    </source>
</evidence>
<keyword evidence="1" id="KW-0472">Membrane</keyword>
<dbReference type="EMBL" id="CAJNIZ010016325">
    <property type="protein sequence ID" value="CAE7384136.1"/>
    <property type="molecule type" value="Genomic_DNA"/>
</dbReference>
<dbReference type="AlphaFoldDB" id="A0A812QF10"/>
<dbReference type="OrthoDB" id="5295627at2759"/>
<proteinExistence type="predicted"/>
<dbReference type="Proteomes" id="UP000649617">
    <property type="component" value="Unassembled WGS sequence"/>
</dbReference>
<feature type="transmembrane region" description="Helical" evidence="1">
    <location>
        <begin position="29"/>
        <end position="46"/>
    </location>
</feature>